<reference evidence="1" key="1">
    <citation type="submission" date="2018-11" db="EMBL/GenBank/DDBJ databases">
        <title>Complete mitochondrial genome sequencing and phylogenetic Analysis of Cynodon dactylon Cynodon transvaalensis.</title>
        <authorList>
            <person name="Huang S."/>
            <person name="Shi Y."/>
            <person name="Jiang S."/>
            <person name="Zhou X."/>
            <person name="Liang J."/>
        </authorList>
    </citation>
    <scope>NUCLEOTIDE SEQUENCE</scope>
</reference>
<evidence type="ECO:0000313" key="1">
    <source>
        <dbReference type="EMBL" id="QFO90932.1"/>
    </source>
</evidence>
<geneLocation type="mitochondrion" evidence="1"/>
<dbReference type="EMBL" id="MK175054">
    <property type="protein sequence ID" value="QFO90932.1"/>
    <property type="molecule type" value="Genomic_DNA"/>
</dbReference>
<gene>
    <name evidence="1" type="primary">ORF148</name>
</gene>
<organism evidence="1">
    <name type="scientific">Cynodon dactylon x Cynodon transvaalensis</name>
    <dbReference type="NCBI Taxonomy" id="1920021"/>
    <lineage>
        <taxon>Eukaryota</taxon>
        <taxon>Viridiplantae</taxon>
        <taxon>Streptophyta</taxon>
        <taxon>Embryophyta</taxon>
        <taxon>Tracheophyta</taxon>
        <taxon>Spermatophyta</taxon>
        <taxon>Magnoliopsida</taxon>
        <taxon>Liliopsida</taxon>
        <taxon>Poales</taxon>
        <taxon>Poaceae</taxon>
        <taxon>PACMAD clade</taxon>
        <taxon>Chloridoideae</taxon>
        <taxon>Cynodonteae</taxon>
        <taxon>Eleusininae</taxon>
        <taxon>Cynodon</taxon>
    </lineage>
</organism>
<dbReference type="AlphaFoldDB" id="A0A5J6YDF6"/>
<sequence>METLIYGLFISCGSSWSRIENFQKRGQIPIFSAYPKKLRTYSPTVSFEKKGGFSFLSSRPLFFRCQCSIRCRFQPIWGSKKLPQRCIRVHLMLWVLPFLSLPQFLVHSVWILHLGLQAKVREQTMPAQARTHLEGQERATQQGKAGAP</sequence>
<accession>A0A5J6YDF6</accession>
<proteinExistence type="predicted"/>
<protein>
    <submittedName>
        <fullName evidence="1">Uncharacterized protein</fullName>
    </submittedName>
</protein>
<keyword evidence="1" id="KW-0496">Mitochondrion</keyword>
<name>A0A5J6YDF6_9POAL</name>